<dbReference type="EMBL" id="QHCR01000002">
    <property type="protein sequence ID" value="RHX81268.1"/>
    <property type="molecule type" value="Genomic_DNA"/>
</dbReference>
<proteinExistence type="predicted"/>
<evidence type="ECO:0000313" key="2">
    <source>
        <dbReference type="EMBL" id="RHX81268.1"/>
    </source>
</evidence>
<sequence length="150" mass="17220">MSDLRKDSQESVDSISKKQTEFYSNNPTQADIEKKIEELEIAIYRIPELDSFLKKLLSLPWNEYEERLSLDYYNRFPFGKDDSNEPQIPSAQKNSNPFSVQEPGSILEQAREALGSDHESLPILNNYVSNLIARTMARSVSIAVKKHLKI</sequence>
<feature type="region of interest" description="Disordered" evidence="1">
    <location>
        <begin position="1"/>
        <end position="29"/>
    </location>
</feature>
<dbReference type="Proteomes" id="UP000285569">
    <property type="component" value="Unassembled WGS sequence"/>
</dbReference>
<feature type="region of interest" description="Disordered" evidence="1">
    <location>
        <begin position="81"/>
        <end position="102"/>
    </location>
</feature>
<feature type="compositionally biased region" description="Polar residues" evidence="1">
    <location>
        <begin position="85"/>
        <end position="99"/>
    </location>
</feature>
<reference evidence="2 3" key="2">
    <citation type="journal article" date="2020" name="Int. J. Syst. Evol. Microbiol.">
        <title>Leptospira yasudae sp. nov. and Leptospira stimsonii sp. nov., two new species of the pathogenic group isolated from environmental sources.</title>
        <authorList>
            <person name="Casanovas-Massana A."/>
            <person name="Hamond C."/>
            <person name="Santos L.A."/>
            <person name="de Oliveira D."/>
            <person name="Hacker K.P."/>
            <person name="Balassiano I."/>
            <person name="Costa F."/>
            <person name="Medeiros M.A."/>
            <person name="Reis M.G."/>
            <person name="Ko A.I."/>
            <person name="Wunder E.A."/>
        </authorList>
    </citation>
    <scope>NUCLEOTIDE SEQUENCE [LARGE SCALE GENOMIC DNA]</scope>
    <source>
        <strain evidence="2 3">B21</strain>
    </source>
</reference>
<keyword evidence="3" id="KW-1185">Reference proteome</keyword>
<comment type="caution">
    <text evidence="2">The sequence shown here is derived from an EMBL/GenBank/DDBJ whole genome shotgun (WGS) entry which is preliminary data.</text>
</comment>
<organism evidence="2 3">
    <name type="scientific">Leptospira yasudae</name>
    <dbReference type="NCBI Taxonomy" id="2202201"/>
    <lineage>
        <taxon>Bacteria</taxon>
        <taxon>Pseudomonadati</taxon>
        <taxon>Spirochaetota</taxon>
        <taxon>Spirochaetia</taxon>
        <taxon>Leptospirales</taxon>
        <taxon>Leptospiraceae</taxon>
        <taxon>Leptospira</taxon>
    </lineage>
</organism>
<evidence type="ECO:0008006" key="4">
    <source>
        <dbReference type="Google" id="ProtNLM"/>
    </source>
</evidence>
<evidence type="ECO:0000256" key="1">
    <source>
        <dbReference type="SAM" id="MobiDB-lite"/>
    </source>
</evidence>
<gene>
    <name evidence="2" type="ORF">DLM77_03980</name>
</gene>
<feature type="compositionally biased region" description="Basic and acidic residues" evidence="1">
    <location>
        <begin position="1"/>
        <end position="20"/>
    </location>
</feature>
<name>A0ABX9M5X8_9LEPT</name>
<protein>
    <recommendedName>
        <fullName evidence="4">DUF1564 domain-containing protein</fullName>
    </recommendedName>
</protein>
<accession>A0ABX9M5X8</accession>
<reference evidence="3" key="1">
    <citation type="submission" date="2018-05" db="EMBL/GenBank/DDBJ databases">
        <title>Leptospira yasudae sp. nov. and Leptospira stimsonii sp. nov., two pathogenic species of the genus Leptospira isolated from environmental sources.</title>
        <authorList>
            <person name="Casanovas-Massana A."/>
            <person name="Hamond C."/>
            <person name="Santos L.A."/>
            <person name="Hacker K.P."/>
            <person name="Balassiano I."/>
            <person name="Medeiros M.A."/>
            <person name="Reis M.G."/>
            <person name="Ko A.I."/>
            <person name="Wunder E.A."/>
        </authorList>
    </citation>
    <scope>NUCLEOTIDE SEQUENCE [LARGE SCALE GENOMIC DNA]</scope>
    <source>
        <strain evidence="3">B21</strain>
    </source>
</reference>
<dbReference type="RefSeq" id="WP_118954782.1">
    <property type="nucleotide sequence ID" value="NZ_QHCR01000002.1"/>
</dbReference>
<evidence type="ECO:0000313" key="3">
    <source>
        <dbReference type="Proteomes" id="UP000285569"/>
    </source>
</evidence>